<dbReference type="PANTHER" id="PTHR40446">
    <property type="entry name" value="N-ACETYLGLUCOSAMINE-1-PHOSPHODIESTER ALPHA-N-ACETYLGLUCOSAMINIDASE"/>
    <property type="match status" value="1"/>
</dbReference>
<dbReference type="InterPro" id="IPR018711">
    <property type="entry name" value="NAGPA"/>
</dbReference>
<dbReference type="EMBL" id="CAAJGR010000077">
    <property type="protein sequence ID" value="VHO02810.1"/>
    <property type="molecule type" value="Genomic_DNA"/>
</dbReference>
<dbReference type="PROSITE" id="PS51257">
    <property type="entry name" value="PROKAR_LIPOPROTEIN"/>
    <property type="match status" value="1"/>
</dbReference>
<feature type="domain" description="Phosphodiester glycosidase" evidence="1">
    <location>
        <begin position="101"/>
        <end position="306"/>
    </location>
</feature>
<proteinExistence type="predicted"/>
<organism evidence="2">
    <name type="scientific">Rheinheimera sp. BAL341</name>
    <dbReference type="NCBI Taxonomy" id="1708203"/>
    <lineage>
        <taxon>Bacteria</taxon>
        <taxon>Pseudomonadati</taxon>
        <taxon>Pseudomonadota</taxon>
        <taxon>Gammaproteobacteria</taxon>
        <taxon>Chromatiales</taxon>
        <taxon>Chromatiaceae</taxon>
        <taxon>Rheinheimera</taxon>
    </lineage>
</organism>
<evidence type="ECO:0000259" key="1">
    <source>
        <dbReference type="Pfam" id="PF09992"/>
    </source>
</evidence>
<dbReference type="AlphaFoldDB" id="A0A486XKW3"/>
<name>A0A486XKW3_9GAMM</name>
<evidence type="ECO:0000313" key="2">
    <source>
        <dbReference type="EMBL" id="VHO02810.1"/>
    </source>
</evidence>
<accession>A0A486XKW3</accession>
<reference evidence="2" key="1">
    <citation type="submission" date="2019-04" db="EMBL/GenBank/DDBJ databases">
        <authorList>
            <person name="Brambilla D."/>
        </authorList>
    </citation>
    <scope>NUCLEOTIDE SEQUENCE</scope>
    <source>
        <strain evidence="2">BAL1</strain>
    </source>
</reference>
<dbReference type="PANTHER" id="PTHR40446:SF2">
    <property type="entry name" value="N-ACETYLGLUCOSAMINE-1-PHOSPHODIESTER ALPHA-N-ACETYLGLUCOSAMINIDASE"/>
    <property type="match status" value="1"/>
</dbReference>
<protein>
    <recommendedName>
        <fullName evidence="1">Phosphodiester glycosidase domain-containing protein</fullName>
    </recommendedName>
</protein>
<dbReference type="Pfam" id="PF09992">
    <property type="entry name" value="NAGPA"/>
    <property type="match status" value="1"/>
</dbReference>
<sequence>MQIVRPLNIGYIFLLLTLTGCGSGSSETTAPPTAVSSGRIDWQQQSSPTLPDGLQFYRGSKDNQASFAAWYLLLDGQGSSLSLTPVKSEPFLTLPELTTANLIAAVNGGYFGGDQSYSAAIAGNELLSKNIVSLNRFGKSYPVMRALFYLDTNGEAQVSWAYHFGNAISDIRTYAAPLPYQNNDATPQTAPAIAAGNPLPALQMAIGGGPVLVRQGTKVLSYNEEIFWGSGVELDDVRPRTAIGYTASGQILLFVTNAMRLADLPEHLLELGVEGAINLDGGGSTAMRLLDNSIYSQQRAVPIAVTIQQTTPQP</sequence>
<gene>
    <name evidence="2" type="ORF">BAL341_1023</name>
</gene>